<feature type="region of interest" description="Disordered" evidence="1">
    <location>
        <begin position="161"/>
        <end position="230"/>
    </location>
</feature>
<dbReference type="OrthoDB" id="1748240at2759"/>
<comment type="caution">
    <text evidence="3">The sequence shown here is derived from an EMBL/GenBank/DDBJ whole genome shotgun (WGS) entry which is preliminary data.</text>
</comment>
<feature type="compositionally biased region" description="Basic and acidic residues" evidence="1">
    <location>
        <begin position="50"/>
        <end position="74"/>
    </location>
</feature>
<dbReference type="InterPro" id="IPR041094">
    <property type="entry name" value="Brr2_helicase_PWI"/>
</dbReference>
<evidence type="ECO:0000313" key="4">
    <source>
        <dbReference type="Proteomes" id="UP000489600"/>
    </source>
</evidence>
<feature type="compositionally biased region" description="Acidic residues" evidence="1">
    <location>
        <begin position="170"/>
        <end position="208"/>
    </location>
</feature>
<gene>
    <name evidence="3" type="ORF">ANE_LOCUS2491</name>
</gene>
<evidence type="ECO:0000313" key="3">
    <source>
        <dbReference type="EMBL" id="VVA92046.1"/>
    </source>
</evidence>
<accession>A0A565ARL8</accession>
<dbReference type="AlphaFoldDB" id="A0A565ARL8"/>
<organism evidence="3 4">
    <name type="scientific">Arabis nemorensis</name>
    <dbReference type="NCBI Taxonomy" id="586526"/>
    <lineage>
        <taxon>Eukaryota</taxon>
        <taxon>Viridiplantae</taxon>
        <taxon>Streptophyta</taxon>
        <taxon>Embryophyta</taxon>
        <taxon>Tracheophyta</taxon>
        <taxon>Spermatophyta</taxon>
        <taxon>Magnoliopsida</taxon>
        <taxon>eudicotyledons</taxon>
        <taxon>Gunneridae</taxon>
        <taxon>Pentapetalae</taxon>
        <taxon>rosids</taxon>
        <taxon>malvids</taxon>
        <taxon>Brassicales</taxon>
        <taxon>Brassicaceae</taxon>
        <taxon>Arabideae</taxon>
        <taxon>Arabis</taxon>
    </lineage>
</organism>
<name>A0A565ARL8_9BRAS</name>
<feature type="compositionally biased region" description="Basic and acidic residues" evidence="1">
    <location>
        <begin position="10"/>
        <end position="20"/>
    </location>
</feature>
<dbReference type="EMBL" id="CABITT030000001">
    <property type="protein sequence ID" value="VVA92046.1"/>
    <property type="molecule type" value="Genomic_DNA"/>
</dbReference>
<dbReference type="Pfam" id="PF18149">
    <property type="entry name" value="Helicase_PWI"/>
    <property type="match status" value="1"/>
</dbReference>
<feature type="domain" description="Brr2 N-terminal helicase PWI" evidence="2">
    <location>
        <begin position="233"/>
        <end position="279"/>
    </location>
</feature>
<proteinExistence type="predicted"/>
<evidence type="ECO:0000256" key="1">
    <source>
        <dbReference type="SAM" id="MobiDB-lite"/>
    </source>
</evidence>
<feature type="region of interest" description="Disordered" evidence="1">
    <location>
        <begin position="1"/>
        <end position="86"/>
    </location>
</feature>
<sequence>MANLGGGAEAHARFKQHDYRATSSLVLTTDNRPRDTHEPTVVWRPVAKGRPQELEDKLKKSKKKERDVADDKVSFRQSKRRRLREESVLTDTDDVVYQPKTKETRAAYEAMLSLTQKQLGGLPLNIVEIEKLLNPTQDHNKVFDELVSIGKMITDFQEVSDSGANKASEDEGLDDDVGVAVEFEENEEDDEESDPDMVQEEEDEEDEEPQRTGGMQVGAGINDEDAGEANEGTSLNVQDIDAYWLQRKISQAYEQQIDPQQCQVLAEELLKILAEGDDRDGRRPGREESN</sequence>
<reference evidence="3" key="1">
    <citation type="submission" date="2019-07" db="EMBL/GenBank/DDBJ databases">
        <authorList>
            <person name="Dittberner H."/>
        </authorList>
    </citation>
    <scope>NUCLEOTIDE SEQUENCE [LARGE SCALE GENOMIC DNA]</scope>
</reference>
<evidence type="ECO:0000259" key="2">
    <source>
        <dbReference type="Pfam" id="PF18149"/>
    </source>
</evidence>
<dbReference type="Proteomes" id="UP000489600">
    <property type="component" value="Unassembled WGS sequence"/>
</dbReference>
<keyword evidence="4" id="KW-1185">Reference proteome</keyword>
<feature type="compositionally biased region" description="Polar residues" evidence="1">
    <location>
        <begin position="21"/>
        <end position="30"/>
    </location>
</feature>
<protein>
    <recommendedName>
        <fullName evidence="2">Brr2 N-terminal helicase PWI domain-containing protein</fullName>
    </recommendedName>
</protein>